<dbReference type="RefSeq" id="WP_119174457.1">
    <property type="nucleotide sequence ID" value="NZ_CP032184.1"/>
</dbReference>
<protein>
    <recommendedName>
        <fullName evidence="3">Transposase</fullName>
    </recommendedName>
</protein>
<name>A0AB33HBD4_CITFR</name>
<dbReference type="AlphaFoldDB" id="A0AB33HBD4"/>
<sequence length="72" mass="8241">MIPRLAQPGTRWHEMPLSPRNCGLFFVCVWHDLATGGSAKHRLSMALKLVLWFGDAMIDADTMLRSFVCSWY</sequence>
<evidence type="ECO:0000313" key="2">
    <source>
        <dbReference type="Proteomes" id="UP000263627"/>
    </source>
</evidence>
<evidence type="ECO:0008006" key="3">
    <source>
        <dbReference type="Google" id="ProtNLM"/>
    </source>
</evidence>
<reference evidence="1 2" key="1">
    <citation type="submission" date="2018-09" db="EMBL/GenBank/DDBJ databases">
        <title>Whole genome sequencing of Citrobacter freundii AR_0116.</title>
        <authorList>
            <person name="Conlan S."/>
            <person name="Thomas P.J."/>
            <person name="Mullikin J."/>
            <person name="Frank K.M."/>
            <person name="Segre J.A."/>
        </authorList>
    </citation>
    <scope>NUCLEOTIDE SEQUENCE [LARGE SCALE GENOMIC DNA]</scope>
    <source>
        <strain evidence="1 2">AR_0116</strain>
    </source>
</reference>
<dbReference type="EMBL" id="CP032184">
    <property type="protein sequence ID" value="AXZ49274.1"/>
    <property type="molecule type" value="Genomic_DNA"/>
</dbReference>
<proteinExistence type="predicted"/>
<gene>
    <name evidence="1" type="ORF">AM363_21255</name>
</gene>
<dbReference type="Proteomes" id="UP000263627">
    <property type="component" value="Chromosome"/>
</dbReference>
<accession>A0AB33HBD4</accession>
<organism evidence="1 2">
    <name type="scientific">Citrobacter freundii</name>
    <dbReference type="NCBI Taxonomy" id="546"/>
    <lineage>
        <taxon>Bacteria</taxon>
        <taxon>Pseudomonadati</taxon>
        <taxon>Pseudomonadota</taxon>
        <taxon>Gammaproteobacteria</taxon>
        <taxon>Enterobacterales</taxon>
        <taxon>Enterobacteriaceae</taxon>
        <taxon>Citrobacter</taxon>
        <taxon>Citrobacter freundii complex</taxon>
    </lineage>
</organism>
<evidence type="ECO:0000313" key="1">
    <source>
        <dbReference type="EMBL" id="AXZ49274.1"/>
    </source>
</evidence>